<dbReference type="SUPFAM" id="SSF51219">
    <property type="entry name" value="TRAP-like"/>
    <property type="match status" value="1"/>
</dbReference>
<comment type="caution">
    <text evidence="1">The sequence shown here is derived from an EMBL/GenBank/DDBJ whole genome shotgun (WGS) entry which is preliminary data.</text>
</comment>
<gene>
    <name evidence="1" type="ORF">SE18_02380</name>
</gene>
<evidence type="ECO:0000313" key="1">
    <source>
        <dbReference type="EMBL" id="KPL91388.1"/>
    </source>
</evidence>
<dbReference type="InterPro" id="IPR002838">
    <property type="entry name" value="AIM24"/>
</dbReference>
<accession>A0A0P6Y582</accession>
<evidence type="ECO:0008006" key="3">
    <source>
        <dbReference type="Google" id="ProtNLM"/>
    </source>
</evidence>
<proteinExistence type="predicted"/>
<dbReference type="InterPro" id="IPR016031">
    <property type="entry name" value="Trp_RNA-bd_attenuator-like_dom"/>
</dbReference>
<dbReference type="InterPro" id="IPR036983">
    <property type="entry name" value="AIM24_sf"/>
</dbReference>
<organism evidence="1 2">
    <name type="scientific">Herpetosiphon geysericola</name>
    <dbReference type="NCBI Taxonomy" id="70996"/>
    <lineage>
        <taxon>Bacteria</taxon>
        <taxon>Bacillati</taxon>
        <taxon>Chloroflexota</taxon>
        <taxon>Chloroflexia</taxon>
        <taxon>Herpetosiphonales</taxon>
        <taxon>Herpetosiphonaceae</taxon>
        <taxon>Herpetosiphon</taxon>
    </lineage>
</organism>
<reference evidence="1 2" key="1">
    <citation type="submission" date="2015-07" db="EMBL/GenBank/DDBJ databases">
        <title>Whole genome sequence of Herpetosiphon geysericola DSM 7119.</title>
        <authorList>
            <person name="Hemp J."/>
            <person name="Ward L.M."/>
            <person name="Pace L.A."/>
            <person name="Fischer W.W."/>
        </authorList>
    </citation>
    <scope>NUCLEOTIDE SEQUENCE [LARGE SCALE GENOMIC DNA]</scope>
    <source>
        <strain evidence="1 2">DSM 7119</strain>
    </source>
</reference>
<dbReference type="Gene3D" id="3.60.160.10">
    <property type="entry name" value="Mitochondrial biogenesis AIM24"/>
    <property type="match status" value="1"/>
</dbReference>
<keyword evidence="2" id="KW-1185">Reference proteome</keyword>
<dbReference type="PANTHER" id="PTHR43657:SF1">
    <property type="entry name" value="ALTERED INHERITANCE OF MITOCHONDRIA PROTEIN 24, MITOCHONDRIAL"/>
    <property type="match status" value="1"/>
</dbReference>
<protein>
    <recommendedName>
        <fullName evidence="3">TIGR00266 family protein</fullName>
    </recommendedName>
</protein>
<dbReference type="AlphaFoldDB" id="A0A0P6Y582"/>
<name>A0A0P6Y582_9CHLR</name>
<dbReference type="NCBIfam" id="TIGR00266">
    <property type="entry name" value="TIGR00266 family protein"/>
    <property type="match status" value="1"/>
</dbReference>
<evidence type="ECO:0000313" key="2">
    <source>
        <dbReference type="Proteomes" id="UP000050277"/>
    </source>
</evidence>
<sequence>MRYKVIGSVLQAVIIELDPGQMIFSESGGMSWMSGNVQMNTNSGGGIGKMFKRAFSGESLFIVDFTVAGGTGLIGFASEMPGKVVPLHLAPGQEIIMQKDSFMCAEKSVQLDIHFRRKLGAGLFGGEGFIMQRATGPGVVFAELDGEVVEYYLQPGQVMKVDTGHVAMYEPSVQFDIEMVRGFKNMLFGGEGLFLATLRGPGKIWLQTMPVMNVAKKLAEYMPASGSGGGGNIGGVIGGLLGGD</sequence>
<dbReference type="PATRIC" id="fig|70996.4.peg.1634"/>
<dbReference type="Pfam" id="PF01987">
    <property type="entry name" value="AIM24"/>
    <property type="match status" value="1"/>
</dbReference>
<dbReference type="EMBL" id="LGKP01000006">
    <property type="protein sequence ID" value="KPL91388.1"/>
    <property type="molecule type" value="Genomic_DNA"/>
</dbReference>
<dbReference type="Proteomes" id="UP000050277">
    <property type="component" value="Unassembled WGS sequence"/>
</dbReference>
<dbReference type="PANTHER" id="PTHR43657">
    <property type="entry name" value="TRYPTOPHAN RNA-BINDING ATTENUATOR PROTEIN-LIKE PROTEIN"/>
    <property type="match status" value="1"/>
</dbReference>